<reference evidence="1 2" key="1">
    <citation type="journal article" date="2019" name="Emerg. Microbes Infect.">
        <title>Comprehensive subspecies identification of 175 nontuberculous mycobacteria species based on 7547 genomic profiles.</title>
        <authorList>
            <person name="Matsumoto Y."/>
            <person name="Kinjo T."/>
            <person name="Motooka D."/>
            <person name="Nabeya D."/>
            <person name="Jung N."/>
            <person name="Uechi K."/>
            <person name="Horii T."/>
            <person name="Iida T."/>
            <person name="Fujita J."/>
            <person name="Nakamura S."/>
        </authorList>
    </citation>
    <scope>NUCLEOTIDE SEQUENCE [LARGE SCALE GENOMIC DNA]</scope>
    <source>
        <strain evidence="1 2">JCM 12375</strain>
    </source>
</reference>
<protein>
    <submittedName>
        <fullName evidence="1">Uncharacterized protein</fullName>
    </submittedName>
</protein>
<dbReference type="Proteomes" id="UP000465622">
    <property type="component" value="Chromosome"/>
</dbReference>
<evidence type="ECO:0000313" key="2">
    <source>
        <dbReference type="Proteomes" id="UP000465622"/>
    </source>
</evidence>
<organism evidence="1 2">
    <name type="scientific">Mycolicibacterium mageritense</name>
    <name type="common">Mycobacterium mageritense</name>
    <dbReference type="NCBI Taxonomy" id="53462"/>
    <lineage>
        <taxon>Bacteria</taxon>
        <taxon>Bacillati</taxon>
        <taxon>Actinomycetota</taxon>
        <taxon>Actinomycetes</taxon>
        <taxon>Mycobacteriales</taxon>
        <taxon>Mycobacteriaceae</taxon>
        <taxon>Mycolicibacterium</taxon>
    </lineage>
</organism>
<evidence type="ECO:0000313" key="1">
    <source>
        <dbReference type="EMBL" id="BBX35173.1"/>
    </source>
</evidence>
<accession>A0ABM7HX39</accession>
<sequence>MLSEVDVEVFVCAESVELGPVPDTVVVVTLWSVLDRSSDAAPAEEVVSVLSELDADV</sequence>
<gene>
    <name evidence="1" type="ORF">MMAGJ_44550</name>
</gene>
<dbReference type="EMBL" id="AP022567">
    <property type="protein sequence ID" value="BBX35173.1"/>
    <property type="molecule type" value="Genomic_DNA"/>
</dbReference>
<name>A0ABM7HX39_MYCME</name>
<keyword evidence="2" id="KW-1185">Reference proteome</keyword>
<proteinExistence type="predicted"/>